<reference evidence="4" key="1">
    <citation type="submission" date="2021-03" db="EMBL/GenBank/DDBJ databases">
        <title>Revisited historic fungal species revealed as producer of novel bioactive compounds through whole genome sequencing and comparative genomics.</title>
        <authorList>
            <person name="Vignolle G.A."/>
            <person name="Hochenegger N."/>
            <person name="Mach R.L."/>
            <person name="Mach-Aigner A.R."/>
            <person name="Javad Rahimi M."/>
            <person name="Salim K.A."/>
            <person name="Chan C.M."/>
            <person name="Lim L.B.L."/>
            <person name="Cai F."/>
            <person name="Druzhinina I.S."/>
            <person name="U'Ren J.M."/>
            <person name="Derntl C."/>
        </authorList>
    </citation>
    <scope>NUCLEOTIDE SEQUENCE</scope>
    <source>
        <strain evidence="4">TUCIM 5799</strain>
    </source>
</reference>
<gene>
    <name evidence="4" type="ORF">JX265_010344</name>
</gene>
<dbReference type="EMBL" id="JAFIMR010000034">
    <property type="protein sequence ID" value="KAI1859341.1"/>
    <property type="molecule type" value="Genomic_DNA"/>
</dbReference>
<evidence type="ECO:0000256" key="1">
    <source>
        <dbReference type="ARBA" id="ARBA00022679"/>
    </source>
</evidence>
<evidence type="ECO:0000313" key="4">
    <source>
        <dbReference type="EMBL" id="KAI1859341.1"/>
    </source>
</evidence>
<accession>A0A9Q0AKC6</accession>
<keyword evidence="2" id="KW-0012">Acyltransferase</keyword>
<organism evidence="4 5">
    <name type="scientific">Neoarthrinium moseri</name>
    <dbReference type="NCBI Taxonomy" id="1658444"/>
    <lineage>
        <taxon>Eukaryota</taxon>
        <taxon>Fungi</taxon>
        <taxon>Dikarya</taxon>
        <taxon>Ascomycota</taxon>
        <taxon>Pezizomycotina</taxon>
        <taxon>Sordariomycetes</taxon>
        <taxon>Xylariomycetidae</taxon>
        <taxon>Amphisphaeriales</taxon>
        <taxon>Apiosporaceae</taxon>
        <taxon>Neoarthrinium</taxon>
    </lineage>
</organism>
<evidence type="ECO:0000256" key="2">
    <source>
        <dbReference type="ARBA" id="ARBA00023315"/>
    </source>
</evidence>
<feature type="domain" description="N-acetyltransferase" evidence="3">
    <location>
        <begin position="27"/>
        <end position="198"/>
    </location>
</feature>
<dbReference type="PANTHER" id="PTHR43877">
    <property type="entry name" value="AMINOALKYLPHOSPHONATE N-ACETYLTRANSFERASE-RELATED-RELATED"/>
    <property type="match status" value="1"/>
</dbReference>
<evidence type="ECO:0000259" key="3">
    <source>
        <dbReference type="PROSITE" id="PS51186"/>
    </source>
</evidence>
<dbReference type="CDD" id="cd04301">
    <property type="entry name" value="NAT_SF"/>
    <property type="match status" value="1"/>
</dbReference>
<keyword evidence="1" id="KW-0808">Transferase</keyword>
<proteinExistence type="predicted"/>
<dbReference type="PROSITE" id="PS51186">
    <property type="entry name" value="GNAT"/>
    <property type="match status" value="1"/>
</dbReference>
<dbReference type="Proteomes" id="UP000829685">
    <property type="component" value="Unassembled WGS sequence"/>
</dbReference>
<dbReference type="AlphaFoldDB" id="A0A9Q0AKC6"/>
<name>A0A9Q0AKC6_9PEZI</name>
<sequence length="198" mass="21146">MESTTVPTPPITPAPFGGVKPLSEGLLAIEPASVADAPAMAVVGATVFTETFGHSVSKEDLAEFLSSTYSAEAMVAELADPTKVTLVARSTLGKVAGIAQLHRGQTHPSVHGTTQDLATLQKLYVDSSLHGQGIGTKIVAYVENLARSEGFKQLWLTVWEENTKAQKLYERLGYTKSGETEFVTGSCIQTDYVFAKKL</sequence>
<protein>
    <recommendedName>
        <fullName evidence="3">N-acetyltransferase domain-containing protein</fullName>
    </recommendedName>
</protein>
<keyword evidence="5" id="KW-1185">Reference proteome</keyword>
<dbReference type="InterPro" id="IPR000182">
    <property type="entry name" value="GNAT_dom"/>
</dbReference>
<dbReference type="SUPFAM" id="SSF55729">
    <property type="entry name" value="Acyl-CoA N-acyltransferases (Nat)"/>
    <property type="match status" value="1"/>
</dbReference>
<dbReference type="Pfam" id="PF00583">
    <property type="entry name" value="Acetyltransf_1"/>
    <property type="match status" value="1"/>
</dbReference>
<dbReference type="InterPro" id="IPR050832">
    <property type="entry name" value="Bact_Acetyltransf"/>
</dbReference>
<comment type="caution">
    <text evidence="4">The sequence shown here is derived from an EMBL/GenBank/DDBJ whole genome shotgun (WGS) entry which is preliminary data.</text>
</comment>
<dbReference type="GO" id="GO:0016747">
    <property type="term" value="F:acyltransferase activity, transferring groups other than amino-acyl groups"/>
    <property type="evidence" value="ECO:0007669"/>
    <property type="project" value="InterPro"/>
</dbReference>
<evidence type="ECO:0000313" key="5">
    <source>
        <dbReference type="Proteomes" id="UP000829685"/>
    </source>
</evidence>
<dbReference type="InterPro" id="IPR016181">
    <property type="entry name" value="Acyl_CoA_acyltransferase"/>
</dbReference>
<dbReference type="Gene3D" id="3.40.630.30">
    <property type="match status" value="1"/>
</dbReference>